<reference evidence="3 4" key="1">
    <citation type="journal article" date="2006" name="J. Bacteriol.">
        <title>Complete genome sequence of Yersinia pestis strains Antiqua and Nepal516: evidence of gene reduction in an emerging pathogen.</title>
        <authorList>
            <person name="Chain P.S."/>
            <person name="Hu P."/>
            <person name="Malfatti S.A."/>
            <person name="Radnedge L."/>
            <person name="Larimer F."/>
            <person name="Vergez L.M."/>
            <person name="Worsham P."/>
            <person name="Chu M.C."/>
            <person name="Andersen G.L."/>
        </authorList>
    </citation>
    <scope>NUCLEOTIDE SEQUENCE [LARGE SCALE GENOMIC DNA]</scope>
    <source>
        <strain evidence="3 4">Antiqua</strain>
    </source>
</reference>
<dbReference type="SUPFAM" id="SSF53474">
    <property type="entry name" value="alpha/beta-Hydrolases"/>
    <property type="match status" value="1"/>
</dbReference>
<accession>A0A0E1NP65</accession>
<dbReference type="FunFam" id="3.40.50.1820:FF:000201">
    <property type="entry name" value="Alpha/beta fold hydrolase"/>
    <property type="match status" value="1"/>
</dbReference>
<dbReference type="Gene3D" id="3.40.50.1820">
    <property type="entry name" value="alpha/beta hydrolase"/>
    <property type="match status" value="1"/>
</dbReference>
<evidence type="ECO:0000313" key="3">
    <source>
        <dbReference type="EMBL" id="ABG14522.1"/>
    </source>
</evidence>
<dbReference type="HOGENOM" id="CLU_038914_0_0_6"/>
<sequence length="587" mass="66087">MSQEVRLFQEGMFTASDETSLYFRHWSATEGNSKKVIVLFHRGHEHSGRLQHIVDELMMPDTHFYAWDARGHGQSPGARGYSPSLARSVLDVDEFVRFVAQDAQVNLDDIVVIAQSVGAVLVSTWVHDYAPKIRGMVLASPAFKVKLYVPFARLGLGLMQRIRGLFYVNSYVKGKFLSHDPERIASFEQDKLITRQIAVNILLDLYKTAERIVSDSTAITLPTQLLISGDDFVVHEKPQKQFYAGLRSAIKEQHILPGFYHDTLGEKDRSIAFDKMKNFIDRLYATAPYAFDYSHEDRWSPSADAYRELQAPPKSRSLEGMFYAALSFGMKTIGRQSKGMRLGYETGFDSGSTLDYVYRNQPEGNGILGRMIDHNYLNSVGWRGIRVRKVNIQQMIEQAVAKIQLSHMPVRVVDIAAGHGRYVLDALEKQQGIESILLRDYSDLNVEKGQAMIEERGLSHVAQFRKGNAFDYDSLATLDPAPTLGIVSGLYELFPDNDLIKTSLAGLAAAIPPGGMLVYTGQPWHPQLKTIAYTLTSHQNGIPWMMRVRSQKEMDTLVEQAGFEKCHQVIDEFGIFTVSLAVRKQHG</sequence>
<gene>
    <name evidence="3" type="ordered locus">YPA_2559</name>
</gene>
<dbReference type="KEGG" id="ypa:YPA_2559"/>
<dbReference type="InterPro" id="IPR029058">
    <property type="entry name" value="AB_hydrolase_fold"/>
</dbReference>
<dbReference type="PANTHER" id="PTHR11614">
    <property type="entry name" value="PHOSPHOLIPASE-RELATED"/>
    <property type="match status" value="1"/>
</dbReference>
<evidence type="ECO:0000259" key="2">
    <source>
        <dbReference type="Pfam" id="PF12147"/>
    </source>
</evidence>
<dbReference type="GeneID" id="57975774"/>
<dbReference type="FunFam" id="3.40.50.150:FF:000266">
    <property type="entry name" value="Alpha/beta fold hydrolase"/>
    <property type="match status" value="1"/>
</dbReference>
<dbReference type="AlphaFoldDB" id="A0A0E1NP65"/>
<dbReference type="Pfam" id="PF12146">
    <property type="entry name" value="Hydrolase_4"/>
    <property type="match status" value="1"/>
</dbReference>
<dbReference type="InterPro" id="IPR022744">
    <property type="entry name" value="MeTrfase_dom_put"/>
</dbReference>
<dbReference type="SUPFAM" id="SSF53335">
    <property type="entry name" value="S-adenosyl-L-methionine-dependent methyltransferases"/>
    <property type="match status" value="1"/>
</dbReference>
<dbReference type="Proteomes" id="UP000001971">
    <property type="component" value="Chromosome"/>
</dbReference>
<organism evidence="3 4">
    <name type="scientific">Yersinia pestis bv. Antiqua (strain Antiqua)</name>
    <dbReference type="NCBI Taxonomy" id="360102"/>
    <lineage>
        <taxon>Bacteria</taxon>
        <taxon>Pseudomonadati</taxon>
        <taxon>Pseudomonadota</taxon>
        <taxon>Gammaproteobacteria</taxon>
        <taxon>Enterobacterales</taxon>
        <taxon>Yersiniaceae</taxon>
        <taxon>Yersinia</taxon>
    </lineage>
</organism>
<dbReference type="InterPro" id="IPR029063">
    <property type="entry name" value="SAM-dependent_MTases_sf"/>
</dbReference>
<feature type="domain" description="Methyltransferase" evidence="2">
    <location>
        <begin position="276"/>
        <end position="583"/>
    </location>
</feature>
<dbReference type="Gene3D" id="3.40.50.150">
    <property type="entry name" value="Vaccinia Virus protein VP39"/>
    <property type="match status" value="1"/>
</dbReference>
<feature type="domain" description="Serine aminopeptidase S33" evidence="1">
    <location>
        <begin position="32"/>
        <end position="268"/>
    </location>
</feature>
<dbReference type="PATRIC" id="fig|360102.15.peg.1218"/>
<dbReference type="Pfam" id="PF12147">
    <property type="entry name" value="Methyltransf_20"/>
    <property type="match status" value="1"/>
</dbReference>
<dbReference type="InterPro" id="IPR051044">
    <property type="entry name" value="MAG_DAG_Lipase"/>
</dbReference>
<evidence type="ECO:0000313" key="4">
    <source>
        <dbReference type="Proteomes" id="UP000001971"/>
    </source>
</evidence>
<dbReference type="RefSeq" id="WP_002209767.1">
    <property type="nucleotide sequence ID" value="NC_008150.1"/>
</dbReference>
<proteinExistence type="predicted"/>
<dbReference type="EMBL" id="CP000308">
    <property type="protein sequence ID" value="ABG14522.1"/>
    <property type="molecule type" value="Genomic_DNA"/>
</dbReference>
<protein>
    <submittedName>
        <fullName evidence="3">Uncharacterized protein</fullName>
    </submittedName>
</protein>
<dbReference type="InterPro" id="IPR022742">
    <property type="entry name" value="Hydrolase_4"/>
</dbReference>
<evidence type="ECO:0000259" key="1">
    <source>
        <dbReference type="Pfam" id="PF12146"/>
    </source>
</evidence>
<name>A0A0E1NP65_YERPA</name>